<accession>A0A918DNH6</accession>
<dbReference type="RefSeq" id="WP_188699125.1">
    <property type="nucleotide sequence ID" value="NZ_BMLS01000009.1"/>
</dbReference>
<keyword evidence="6" id="KW-0479">Metal-binding</keyword>
<evidence type="ECO:0000256" key="10">
    <source>
        <dbReference type="ARBA" id="ARBA00023049"/>
    </source>
</evidence>
<keyword evidence="9 12" id="KW-1133">Transmembrane helix</keyword>
<dbReference type="GO" id="GO:0008237">
    <property type="term" value="F:metallopeptidase activity"/>
    <property type="evidence" value="ECO:0007669"/>
    <property type="project" value="UniProtKB-KW"/>
</dbReference>
<feature type="transmembrane region" description="Helical" evidence="12">
    <location>
        <begin position="301"/>
        <end position="325"/>
    </location>
</feature>
<dbReference type="Proteomes" id="UP000606935">
    <property type="component" value="Unassembled WGS sequence"/>
</dbReference>
<dbReference type="CDD" id="cd06160">
    <property type="entry name" value="S2P-M50_like_2"/>
    <property type="match status" value="1"/>
</dbReference>
<dbReference type="PANTHER" id="PTHR39188">
    <property type="entry name" value="MEMBRANE-ASSOCIATED ZINC METALLOPROTEASE M50B"/>
    <property type="match status" value="1"/>
</dbReference>
<evidence type="ECO:0000256" key="1">
    <source>
        <dbReference type="ARBA" id="ARBA00001947"/>
    </source>
</evidence>
<feature type="transmembrane region" description="Helical" evidence="12">
    <location>
        <begin position="209"/>
        <end position="229"/>
    </location>
</feature>
<dbReference type="PANTHER" id="PTHR39188:SF3">
    <property type="entry name" value="STAGE IV SPORULATION PROTEIN FB"/>
    <property type="match status" value="1"/>
</dbReference>
<evidence type="ECO:0000256" key="4">
    <source>
        <dbReference type="ARBA" id="ARBA00022670"/>
    </source>
</evidence>
<evidence type="ECO:0000256" key="6">
    <source>
        <dbReference type="ARBA" id="ARBA00022723"/>
    </source>
</evidence>
<evidence type="ECO:0000256" key="7">
    <source>
        <dbReference type="ARBA" id="ARBA00022801"/>
    </source>
</evidence>
<organism evidence="14 15">
    <name type="scientific">Bowmanella pacifica</name>
    <dbReference type="NCBI Taxonomy" id="502051"/>
    <lineage>
        <taxon>Bacteria</taxon>
        <taxon>Pseudomonadati</taxon>
        <taxon>Pseudomonadota</taxon>
        <taxon>Gammaproteobacteria</taxon>
        <taxon>Alteromonadales</taxon>
        <taxon>Alteromonadaceae</taxon>
        <taxon>Bowmanella</taxon>
    </lineage>
</organism>
<keyword evidence="15" id="KW-1185">Reference proteome</keyword>
<keyword evidence="8" id="KW-0862">Zinc</keyword>
<evidence type="ECO:0000256" key="11">
    <source>
        <dbReference type="ARBA" id="ARBA00023136"/>
    </source>
</evidence>
<gene>
    <name evidence="14" type="ORF">GCM10010982_38600</name>
</gene>
<feature type="transmembrane region" description="Helical" evidence="12">
    <location>
        <begin position="181"/>
        <end position="203"/>
    </location>
</feature>
<evidence type="ECO:0000256" key="2">
    <source>
        <dbReference type="ARBA" id="ARBA00004141"/>
    </source>
</evidence>
<feature type="transmembrane region" description="Helical" evidence="12">
    <location>
        <begin position="111"/>
        <end position="135"/>
    </location>
</feature>
<proteinExistence type="inferred from homology"/>
<dbReference type="GO" id="GO:0046872">
    <property type="term" value="F:metal ion binding"/>
    <property type="evidence" value="ECO:0007669"/>
    <property type="project" value="UniProtKB-KW"/>
</dbReference>
<feature type="transmembrane region" description="Helical" evidence="12">
    <location>
        <begin position="147"/>
        <end position="169"/>
    </location>
</feature>
<reference evidence="14" key="2">
    <citation type="submission" date="2020-09" db="EMBL/GenBank/DDBJ databases">
        <authorList>
            <person name="Sun Q."/>
            <person name="Zhou Y."/>
        </authorList>
    </citation>
    <scope>NUCLEOTIDE SEQUENCE</scope>
    <source>
        <strain evidence="14">CGMCC 1.7086</strain>
    </source>
</reference>
<comment type="cofactor">
    <cofactor evidence="1">
        <name>Zn(2+)</name>
        <dbReference type="ChEBI" id="CHEBI:29105"/>
    </cofactor>
</comment>
<evidence type="ECO:0000313" key="15">
    <source>
        <dbReference type="Proteomes" id="UP000606935"/>
    </source>
</evidence>
<dbReference type="EMBL" id="BMLS01000009">
    <property type="protein sequence ID" value="GGO74835.1"/>
    <property type="molecule type" value="Genomic_DNA"/>
</dbReference>
<keyword evidence="11 12" id="KW-0472">Membrane</keyword>
<dbReference type="GO" id="GO:0006508">
    <property type="term" value="P:proteolysis"/>
    <property type="evidence" value="ECO:0007669"/>
    <property type="project" value="UniProtKB-KW"/>
</dbReference>
<dbReference type="InterPro" id="IPR008915">
    <property type="entry name" value="Peptidase_M50"/>
</dbReference>
<evidence type="ECO:0000256" key="8">
    <source>
        <dbReference type="ARBA" id="ARBA00022833"/>
    </source>
</evidence>
<evidence type="ECO:0000256" key="3">
    <source>
        <dbReference type="ARBA" id="ARBA00007931"/>
    </source>
</evidence>
<evidence type="ECO:0000259" key="13">
    <source>
        <dbReference type="Pfam" id="PF02163"/>
    </source>
</evidence>
<feature type="transmembrane region" description="Helical" evidence="12">
    <location>
        <begin position="250"/>
        <end position="281"/>
    </location>
</feature>
<evidence type="ECO:0000256" key="5">
    <source>
        <dbReference type="ARBA" id="ARBA00022692"/>
    </source>
</evidence>
<name>A0A918DNH6_9ALTE</name>
<comment type="subcellular location">
    <subcellularLocation>
        <location evidence="2">Membrane</location>
        <topology evidence="2">Multi-pass membrane protein</topology>
    </subcellularLocation>
</comment>
<dbReference type="GO" id="GO:0016020">
    <property type="term" value="C:membrane"/>
    <property type="evidence" value="ECO:0007669"/>
    <property type="project" value="UniProtKB-SubCell"/>
</dbReference>
<feature type="domain" description="Peptidase M50" evidence="13">
    <location>
        <begin position="209"/>
        <end position="244"/>
    </location>
</feature>
<dbReference type="Pfam" id="PF02163">
    <property type="entry name" value="Peptidase_M50"/>
    <property type="match status" value="2"/>
</dbReference>
<reference evidence="14" key="1">
    <citation type="journal article" date="2014" name="Int. J. Syst. Evol. Microbiol.">
        <title>Complete genome sequence of Corynebacterium casei LMG S-19264T (=DSM 44701T), isolated from a smear-ripened cheese.</title>
        <authorList>
            <consortium name="US DOE Joint Genome Institute (JGI-PGF)"/>
            <person name="Walter F."/>
            <person name="Albersmeier A."/>
            <person name="Kalinowski J."/>
            <person name="Ruckert C."/>
        </authorList>
    </citation>
    <scope>NUCLEOTIDE SEQUENCE</scope>
    <source>
        <strain evidence="14">CGMCC 1.7086</strain>
    </source>
</reference>
<comment type="caution">
    <text evidence="14">The sequence shown here is derived from an EMBL/GenBank/DDBJ whole genome shotgun (WGS) entry which is preliminary data.</text>
</comment>
<comment type="similarity">
    <text evidence="3">Belongs to the peptidase M50B family.</text>
</comment>
<protein>
    <submittedName>
        <fullName evidence="14">Zn-dependent protease</fullName>
    </submittedName>
</protein>
<keyword evidence="7" id="KW-0378">Hydrolase</keyword>
<evidence type="ECO:0000256" key="12">
    <source>
        <dbReference type="SAM" id="Phobius"/>
    </source>
</evidence>
<keyword evidence="4 14" id="KW-0645">Protease</keyword>
<evidence type="ECO:0000256" key="9">
    <source>
        <dbReference type="ARBA" id="ARBA00022989"/>
    </source>
</evidence>
<dbReference type="AlphaFoldDB" id="A0A918DNH6"/>
<keyword evidence="5 12" id="KW-0812">Transmembrane</keyword>
<keyword evidence="10" id="KW-0482">Metalloprotease</keyword>
<sequence length="341" mass="37262">MQLLHATLYDQPLSLDIHNNQQCLHYGGEVVSTQAHNEQTCHHFVTATGVSVTLELTMLPGTQKMRYQLSLDSEQVQSEEFLLPSEPASKGTIGLLALGFKLFKSAKVVKAALAAASVAGYSWLFSVEFALVLVACLVVHEYGHVRAMQYFGIKTKGIYLIPFVGGLALSDDKLTTRWQDVVISIMGPVFGLLMSLACLLLYALTGHELFAGAAVIGSLLNLFNLLPILPLDGGHVIKSISFSMRSWLGLSVCIAGMALGLGIAWVFGLALLVFFIFFGAIEILLEWRTRHQSVLVPLDNYGRIFSAVWYILTLVGHVGVIYAFADAEHPILQLPMQILAN</sequence>
<evidence type="ECO:0000313" key="14">
    <source>
        <dbReference type="EMBL" id="GGO74835.1"/>
    </source>
</evidence>
<feature type="domain" description="Peptidase M50" evidence="13">
    <location>
        <begin position="129"/>
        <end position="204"/>
    </location>
</feature>